<protein>
    <submittedName>
        <fullName evidence="1">DUF177 domain-containing protein</fullName>
    </submittedName>
</protein>
<gene>
    <name evidence="1" type="ORF">GCM10022276_18460</name>
</gene>
<comment type="caution">
    <text evidence="1">The sequence shown here is derived from an EMBL/GenBank/DDBJ whole genome shotgun (WGS) entry which is preliminary data.</text>
</comment>
<evidence type="ECO:0000313" key="1">
    <source>
        <dbReference type="EMBL" id="GAA3899920.1"/>
    </source>
</evidence>
<sequence length="175" mass="18535">MTDGFAHQLRLDQIRDGERLELIADDAERHAIAQRLGLGGIDRLEAHVTLTRQGEAVRASGRLMASLEQACVVTGDPVPAAVDEPFDLIFTREPVVGSPDEEIELGASDCDVVFYDGAMIDLGTAVGDTLALSLDPYPRSAGAEAALKEAGVMNETEAGPFAALAALKRTDSNET</sequence>
<proteinExistence type="predicted"/>
<organism evidence="1 2">
    <name type="scientific">Sphingomonas limnosediminicola</name>
    <dbReference type="NCBI Taxonomy" id="940133"/>
    <lineage>
        <taxon>Bacteria</taxon>
        <taxon>Pseudomonadati</taxon>
        <taxon>Pseudomonadota</taxon>
        <taxon>Alphaproteobacteria</taxon>
        <taxon>Sphingomonadales</taxon>
        <taxon>Sphingomonadaceae</taxon>
        <taxon>Sphingomonas</taxon>
    </lineage>
</organism>
<accession>A0ABP7LFS6</accession>
<dbReference type="RefSeq" id="WP_344699395.1">
    <property type="nucleotide sequence ID" value="NZ_BAABBM010000001.1"/>
</dbReference>
<dbReference type="EMBL" id="BAABBM010000001">
    <property type="protein sequence ID" value="GAA3899920.1"/>
    <property type="molecule type" value="Genomic_DNA"/>
</dbReference>
<dbReference type="Proteomes" id="UP001500827">
    <property type="component" value="Unassembled WGS sequence"/>
</dbReference>
<evidence type="ECO:0000313" key="2">
    <source>
        <dbReference type="Proteomes" id="UP001500827"/>
    </source>
</evidence>
<dbReference type="InterPro" id="IPR003772">
    <property type="entry name" value="YceD"/>
</dbReference>
<name>A0ABP7LFS6_9SPHN</name>
<dbReference type="Pfam" id="PF02620">
    <property type="entry name" value="YceD"/>
    <property type="match status" value="1"/>
</dbReference>
<reference evidence="2" key="1">
    <citation type="journal article" date="2019" name="Int. J. Syst. Evol. Microbiol.">
        <title>The Global Catalogue of Microorganisms (GCM) 10K type strain sequencing project: providing services to taxonomists for standard genome sequencing and annotation.</title>
        <authorList>
            <consortium name="The Broad Institute Genomics Platform"/>
            <consortium name="The Broad Institute Genome Sequencing Center for Infectious Disease"/>
            <person name="Wu L."/>
            <person name="Ma J."/>
        </authorList>
    </citation>
    <scope>NUCLEOTIDE SEQUENCE [LARGE SCALE GENOMIC DNA]</scope>
    <source>
        <strain evidence="2">JCM 17543</strain>
    </source>
</reference>
<keyword evidence="2" id="KW-1185">Reference proteome</keyword>